<evidence type="ECO:0000256" key="1">
    <source>
        <dbReference type="ARBA" id="ARBA00006525"/>
    </source>
</evidence>
<dbReference type="Gene3D" id="3.40.50.450">
    <property type="match status" value="1"/>
</dbReference>
<dbReference type="InterPro" id="IPR003488">
    <property type="entry name" value="DprA"/>
</dbReference>
<dbReference type="HOGENOM" id="CLU_029601_1_1_5"/>
<dbReference type="RefSeq" id="WP_006275003.1">
    <property type="nucleotide sequence ID" value="NZ_GL883080.1"/>
</dbReference>
<dbReference type="PANTHER" id="PTHR43022">
    <property type="entry name" value="PROTEIN SMF"/>
    <property type="match status" value="1"/>
</dbReference>
<dbReference type="STRING" id="715226.ABI_42300"/>
<proteinExistence type="inferred from homology"/>
<dbReference type="Pfam" id="PF02481">
    <property type="entry name" value="DNA_processg_A"/>
    <property type="match status" value="1"/>
</dbReference>
<gene>
    <name evidence="4" type="primary">dprA</name>
    <name evidence="4" type="ORF">ABI_42300</name>
</gene>
<reference evidence="5" key="1">
    <citation type="submission" date="2011-03" db="EMBL/GenBank/DDBJ databases">
        <title>Draft genome sequence of Brevundimonas diminuta.</title>
        <authorList>
            <person name="Brown P.J.B."/>
            <person name="Buechlein A."/>
            <person name="Hemmerich C."/>
            <person name="Brun Y.V."/>
        </authorList>
    </citation>
    <scope>NUCLEOTIDE SEQUENCE [LARGE SCALE GENOMIC DNA]</scope>
    <source>
        <strain evidence="5">C19</strain>
    </source>
</reference>
<keyword evidence="5" id="KW-1185">Reference proteome</keyword>
<dbReference type="EMBL" id="GL883080">
    <property type="protein sequence ID" value="EGF89807.1"/>
    <property type="molecule type" value="Genomic_DNA"/>
</dbReference>
<dbReference type="NCBIfam" id="TIGR00732">
    <property type="entry name" value="dprA"/>
    <property type="match status" value="1"/>
</dbReference>
<dbReference type="Pfam" id="PF21102">
    <property type="entry name" value="DprA_N"/>
    <property type="match status" value="1"/>
</dbReference>
<organism evidence="4 5">
    <name type="scientific">Asticcacaulis biprosthecium C19</name>
    <dbReference type="NCBI Taxonomy" id="715226"/>
    <lineage>
        <taxon>Bacteria</taxon>
        <taxon>Pseudomonadati</taxon>
        <taxon>Pseudomonadota</taxon>
        <taxon>Alphaproteobacteria</taxon>
        <taxon>Caulobacterales</taxon>
        <taxon>Caulobacteraceae</taxon>
        <taxon>Asticcacaulis</taxon>
    </lineage>
</organism>
<feature type="domain" description="DprA winged helix" evidence="3">
    <location>
        <begin position="318"/>
        <end position="368"/>
    </location>
</feature>
<name>F4QST7_9CAUL</name>
<dbReference type="AlphaFoldDB" id="F4QST7"/>
<feature type="domain" description="Smf/DprA SLOG" evidence="2">
    <location>
        <begin position="82"/>
        <end position="286"/>
    </location>
</feature>
<protein>
    <submittedName>
        <fullName evidence="4">DNA protecting protein DprA</fullName>
    </submittedName>
</protein>
<evidence type="ECO:0000313" key="5">
    <source>
        <dbReference type="Proteomes" id="UP000006512"/>
    </source>
</evidence>
<dbReference type="InterPro" id="IPR057666">
    <property type="entry name" value="DrpA_SLOG"/>
</dbReference>
<dbReference type="SUPFAM" id="SSF102405">
    <property type="entry name" value="MCP/YpsA-like"/>
    <property type="match status" value="1"/>
</dbReference>
<dbReference type="eggNOG" id="COG0758">
    <property type="taxonomic scope" value="Bacteria"/>
</dbReference>
<comment type="similarity">
    <text evidence="1">Belongs to the DprA/Smf family.</text>
</comment>
<dbReference type="GO" id="GO:0009294">
    <property type="term" value="P:DNA-mediated transformation"/>
    <property type="evidence" value="ECO:0007669"/>
    <property type="project" value="InterPro"/>
</dbReference>
<dbReference type="PANTHER" id="PTHR43022:SF1">
    <property type="entry name" value="PROTEIN SMF"/>
    <property type="match status" value="1"/>
</dbReference>
<dbReference type="InterPro" id="IPR036388">
    <property type="entry name" value="WH-like_DNA-bd_sf"/>
</dbReference>
<evidence type="ECO:0000259" key="3">
    <source>
        <dbReference type="Pfam" id="PF17782"/>
    </source>
</evidence>
<evidence type="ECO:0000313" key="4">
    <source>
        <dbReference type="EMBL" id="EGF89807.1"/>
    </source>
</evidence>
<evidence type="ECO:0000259" key="2">
    <source>
        <dbReference type="Pfam" id="PF02481"/>
    </source>
</evidence>
<dbReference type="InterPro" id="IPR041614">
    <property type="entry name" value="DprA_WH"/>
</dbReference>
<dbReference type="Gene3D" id="1.10.10.10">
    <property type="entry name" value="Winged helix-like DNA-binding domain superfamily/Winged helix DNA-binding domain"/>
    <property type="match status" value="1"/>
</dbReference>
<sequence>MPFERIAAADSDAERIARLRLARTNRVGPVNFASLMLRFGSAERALQELPNLVKQTGGTFVAVPQARIDDELARAEAIGARLVLLGDSDYPALLSQVDAAPPVLWTLGPLKPHTRAVAIVGARNASAAGQKMAQILAHELGAAGFQVVSGMARGIDARAHETTLTTGTIAVLGGGIDDVYPPDNAALYQRLREQGLLVSESPVGYTAQARDFPRRNRLISGLSLGVVVVEAELRSGSLITARLALEQNREVFAVPGSPLDPRARGSNDLLRQGATLCESAEDIIRVLETQFGVFAQPSPRWPVPPLIFPTDGQDGDIAKAARRLRELAGATPVSRDELIRLAGAPVHVALSALCELEIAGLITEVEGGYVAS</sequence>
<accession>F4QST7</accession>
<dbReference type="Pfam" id="PF17782">
    <property type="entry name" value="WHD_DprA"/>
    <property type="match status" value="1"/>
</dbReference>
<dbReference type="Proteomes" id="UP000006512">
    <property type="component" value="Unassembled WGS sequence"/>
</dbReference>